<dbReference type="OrthoDB" id="2786798at2759"/>
<dbReference type="Proteomes" id="UP000218811">
    <property type="component" value="Unassembled WGS sequence"/>
</dbReference>
<reference evidence="4 5" key="1">
    <citation type="journal article" date="2012" name="Science">
        <title>The Paleozoic origin of enzymatic lignin decomposition reconstructed from 31 fungal genomes.</title>
        <authorList>
            <person name="Floudas D."/>
            <person name="Binder M."/>
            <person name="Riley R."/>
            <person name="Barry K."/>
            <person name="Blanchette R.A."/>
            <person name="Henrissat B."/>
            <person name="Martinez A.T."/>
            <person name="Otillar R."/>
            <person name="Spatafora J.W."/>
            <person name="Yadav J.S."/>
            <person name="Aerts A."/>
            <person name="Benoit I."/>
            <person name="Boyd A."/>
            <person name="Carlson A."/>
            <person name="Copeland A."/>
            <person name="Coutinho P.M."/>
            <person name="de Vries R.P."/>
            <person name="Ferreira P."/>
            <person name="Findley K."/>
            <person name="Foster B."/>
            <person name="Gaskell J."/>
            <person name="Glotzer D."/>
            <person name="Gorecki P."/>
            <person name="Heitman J."/>
            <person name="Hesse C."/>
            <person name="Hori C."/>
            <person name="Igarashi K."/>
            <person name="Jurgens J.A."/>
            <person name="Kallen N."/>
            <person name="Kersten P."/>
            <person name="Kohler A."/>
            <person name="Kuees U."/>
            <person name="Kumar T.K.A."/>
            <person name="Kuo A."/>
            <person name="LaButti K."/>
            <person name="Larrondo L.F."/>
            <person name="Lindquist E."/>
            <person name="Ling A."/>
            <person name="Lombard V."/>
            <person name="Lucas S."/>
            <person name="Lundell T."/>
            <person name="Martin R."/>
            <person name="McLaughlin D.J."/>
            <person name="Morgenstern I."/>
            <person name="Morin E."/>
            <person name="Murat C."/>
            <person name="Nagy L.G."/>
            <person name="Nolan M."/>
            <person name="Ohm R.A."/>
            <person name="Patyshakuliyeva A."/>
            <person name="Rokas A."/>
            <person name="Ruiz-Duenas F.J."/>
            <person name="Sabat G."/>
            <person name="Salamov A."/>
            <person name="Samejima M."/>
            <person name="Schmutz J."/>
            <person name="Slot J.C."/>
            <person name="St John F."/>
            <person name="Stenlid J."/>
            <person name="Sun H."/>
            <person name="Sun S."/>
            <person name="Syed K."/>
            <person name="Tsang A."/>
            <person name="Wiebenga A."/>
            <person name="Young D."/>
            <person name="Pisabarro A."/>
            <person name="Eastwood D.C."/>
            <person name="Martin F."/>
            <person name="Cullen D."/>
            <person name="Grigoriev I.V."/>
            <person name="Hibbett D.S."/>
        </authorList>
    </citation>
    <scope>NUCLEOTIDE SEQUENCE [LARGE SCALE GENOMIC DNA]</scope>
    <source>
        <strain evidence="4 5">MD-104</strain>
    </source>
</reference>
<dbReference type="STRING" id="742152.A0A2H3JGY0"/>
<evidence type="ECO:0000256" key="1">
    <source>
        <dbReference type="SAM" id="MobiDB-lite"/>
    </source>
</evidence>
<keyword evidence="5" id="KW-1185">Reference proteome</keyword>
<keyword evidence="2" id="KW-0812">Transmembrane</keyword>
<dbReference type="Pfam" id="PF20152">
    <property type="entry name" value="DUF6534"/>
    <property type="match status" value="1"/>
</dbReference>
<feature type="transmembrane region" description="Helical" evidence="2">
    <location>
        <begin position="77"/>
        <end position="95"/>
    </location>
</feature>
<feature type="region of interest" description="Disordered" evidence="1">
    <location>
        <begin position="137"/>
        <end position="183"/>
    </location>
</feature>
<keyword evidence="2" id="KW-1133">Transmembrane helix</keyword>
<keyword evidence="2" id="KW-0472">Membrane</keyword>
<evidence type="ECO:0000256" key="2">
    <source>
        <dbReference type="SAM" id="Phobius"/>
    </source>
</evidence>
<dbReference type="AlphaFoldDB" id="A0A2H3JGY0"/>
<feature type="transmembrane region" description="Helical" evidence="2">
    <location>
        <begin position="38"/>
        <end position="56"/>
    </location>
</feature>
<accession>A0A2H3JGY0</accession>
<feature type="compositionally biased region" description="Polar residues" evidence="1">
    <location>
        <begin position="153"/>
        <end position="165"/>
    </location>
</feature>
<name>A0A2H3JGY0_WOLCO</name>
<sequence>MLTHSCLVCSFVAAYDILSSSTDESAIARVQVSGRLQGYSALAVDVFITVSLYFILHGARTGHRPTEDILWKLIAYTVNRGILLFVIQLLAVVTYKSKGNQAMDGIYCFSGTLNVNTAMAALNGRLLLQESSDSPEQSAAQSSLSSFHVRRSPSLSSNRGCSSTAAPKELINAAEETRKEIVD</sequence>
<dbReference type="EMBL" id="KB467898">
    <property type="protein sequence ID" value="PCH36978.1"/>
    <property type="molecule type" value="Genomic_DNA"/>
</dbReference>
<organism evidence="4 5">
    <name type="scientific">Wolfiporia cocos (strain MD-104)</name>
    <name type="common">Brown rot fungus</name>
    <dbReference type="NCBI Taxonomy" id="742152"/>
    <lineage>
        <taxon>Eukaryota</taxon>
        <taxon>Fungi</taxon>
        <taxon>Dikarya</taxon>
        <taxon>Basidiomycota</taxon>
        <taxon>Agaricomycotina</taxon>
        <taxon>Agaricomycetes</taxon>
        <taxon>Polyporales</taxon>
        <taxon>Phaeolaceae</taxon>
        <taxon>Wolfiporia</taxon>
    </lineage>
</organism>
<feature type="compositionally biased region" description="Polar residues" evidence="1">
    <location>
        <begin position="137"/>
        <end position="146"/>
    </location>
</feature>
<dbReference type="InterPro" id="IPR045339">
    <property type="entry name" value="DUF6534"/>
</dbReference>
<evidence type="ECO:0000313" key="4">
    <source>
        <dbReference type="EMBL" id="PCH36978.1"/>
    </source>
</evidence>
<evidence type="ECO:0000259" key="3">
    <source>
        <dbReference type="Pfam" id="PF20152"/>
    </source>
</evidence>
<gene>
    <name evidence="4" type="ORF">WOLCODRAFT_146499</name>
</gene>
<evidence type="ECO:0000313" key="5">
    <source>
        <dbReference type="Proteomes" id="UP000218811"/>
    </source>
</evidence>
<proteinExistence type="predicted"/>
<protein>
    <recommendedName>
        <fullName evidence="3">DUF6534 domain-containing protein</fullName>
    </recommendedName>
</protein>
<feature type="domain" description="DUF6534" evidence="3">
    <location>
        <begin position="41"/>
        <end position="125"/>
    </location>
</feature>